<sequence>MDRFRADGSGVVLAIEDDVDTLARYAAMIERQGFAFLSATNGRIGLERVRERKPDLILLDLNMPEMDGFDFLKELRAEPQWRDIPVVVLSSKDLTRAERSTLEGAADQVLAKTEASMRELSTRIREIVSARHV</sequence>
<dbReference type="Pfam" id="PF00072">
    <property type="entry name" value="Response_reg"/>
    <property type="match status" value="1"/>
</dbReference>
<dbReference type="InterPro" id="IPR011006">
    <property type="entry name" value="CheY-like_superfamily"/>
</dbReference>
<dbReference type="RefSeq" id="WP_150968313.1">
    <property type="nucleotide sequence ID" value="NZ_VZDO01000002.1"/>
</dbReference>
<dbReference type="AlphaFoldDB" id="A0A7V7PSE3"/>
<dbReference type="PANTHER" id="PTHR44591:SF23">
    <property type="entry name" value="CHEY SUBFAMILY"/>
    <property type="match status" value="1"/>
</dbReference>
<evidence type="ECO:0000256" key="1">
    <source>
        <dbReference type="ARBA" id="ARBA00022553"/>
    </source>
</evidence>
<comment type="caution">
    <text evidence="4">The sequence shown here is derived from an EMBL/GenBank/DDBJ whole genome shotgun (WGS) entry which is preliminary data.</text>
</comment>
<proteinExistence type="predicted"/>
<evidence type="ECO:0000313" key="4">
    <source>
        <dbReference type="EMBL" id="KAB0682053.1"/>
    </source>
</evidence>
<reference evidence="4 5" key="1">
    <citation type="submission" date="2019-09" db="EMBL/GenBank/DDBJ databases">
        <title>YIM 132180 draft genome.</title>
        <authorList>
            <person name="Zhang K."/>
        </authorList>
    </citation>
    <scope>NUCLEOTIDE SEQUENCE [LARGE SCALE GENOMIC DNA]</scope>
    <source>
        <strain evidence="4 5">YIM 132180</strain>
    </source>
</reference>
<evidence type="ECO:0000259" key="3">
    <source>
        <dbReference type="PROSITE" id="PS50110"/>
    </source>
</evidence>
<dbReference type="PROSITE" id="PS50110">
    <property type="entry name" value="RESPONSE_REGULATORY"/>
    <property type="match status" value="1"/>
</dbReference>
<dbReference type="EMBL" id="VZDO01000002">
    <property type="protein sequence ID" value="KAB0682053.1"/>
    <property type="molecule type" value="Genomic_DNA"/>
</dbReference>
<dbReference type="InterPro" id="IPR050595">
    <property type="entry name" value="Bact_response_regulator"/>
</dbReference>
<evidence type="ECO:0000313" key="5">
    <source>
        <dbReference type="Proteomes" id="UP000432089"/>
    </source>
</evidence>
<organism evidence="4 5">
    <name type="scientific">Plantimonas leprariae</name>
    <dbReference type="NCBI Taxonomy" id="2615207"/>
    <lineage>
        <taxon>Bacteria</taxon>
        <taxon>Pseudomonadati</taxon>
        <taxon>Pseudomonadota</taxon>
        <taxon>Alphaproteobacteria</taxon>
        <taxon>Hyphomicrobiales</taxon>
        <taxon>Aurantimonadaceae</taxon>
        <taxon>Plantimonas</taxon>
    </lineage>
</organism>
<keyword evidence="5" id="KW-1185">Reference proteome</keyword>
<protein>
    <submittedName>
        <fullName evidence="4">Response regulator</fullName>
    </submittedName>
</protein>
<feature type="modified residue" description="4-aspartylphosphate" evidence="2">
    <location>
        <position position="60"/>
    </location>
</feature>
<dbReference type="InterPro" id="IPR001789">
    <property type="entry name" value="Sig_transdc_resp-reg_receiver"/>
</dbReference>
<accession>A0A7V7PSE3</accession>
<dbReference type="SUPFAM" id="SSF52172">
    <property type="entry name" value="CheY-like"/>
    <property type="match status" value="1"/>
</dbReference>
<dbReference type="Gene3D" id="3.40.50.2300">
    <property type="match status" value="1"/>
</dbReference>
<feature type="domain" description="Response regulatory" evidence="3">
    <location>
        <begin position="11"/>
        <end position="127"/>
    </location>
</feature>
<dbReference type="SMART" id="SM00448">
    <property type="entry name" value="REC"/>
    <property type="match status" value="1"/>
</dbReference>
<dbReference type="GO" id="GO:0000160">
    <property type="term" value="P:phosphorelay signal transduction system"/>
    <property type="evidence" value="ECO:0007669"/>
    <property type="project" value="InterPro"/>
</dbReference>
<evidence type="ECO:0000256" key="2">
    <source>
        <dbReference type="PROSITE-ProRule" id="PRU00169"/>
    </source>
</evidence>
<dbReference type="PANTHER" id="PTHR44591">
    <property type="entry name" value="STRESS RESPONSE REGULATOR PROTEIN 1"/>
    <property type="match status" value="1"/>
</dbReference>
<gene>
    <name evidence="4" type="ORF">F6X38_04435</name>
</gene>
<dbReference type="Proteomes" id="UP000432089">
    <property type="component" value="Unassembled WGS sequence"/>
</dbReference>
<dbReference type="CDD" id="cd00156">
    <property type="entry name" value="REC"/>
    <property type="match status" value="1"/>
</dbReference>
<name>A0A7V7PSE3_9HYPH</name>
<keyword evidence="1 2" id="KW-0597">Phosphoprotein</keyword>